<dbReference type="SUPFAM" id="SSF56672">
    <property type="entry name" value="DNA/RNA polymerases"/>
    <property type="match status" value="1"/>
</dbReference>
<dbReference type="Pfam" id="PF00817">
    <property type="entry name" value="IMS"/>
    <property type="match status" value="1"/>
</dbReference>
<comment type="subunit">
    <text evidence="13">Monomer.</text>
</comment>
<dbReference type="InterPro" id="IPR022880">
    <property type="entry name" value="DNApol_IV"/>
</dbReference>
<dbReference type="EMBL" id="JACIBT010000001">
    <property type="protein sequence ID" value="MBB3667404.1"/>
    <property type="molecule type" value="Genomic_DNA"/>
</dbReference>
<proteinExistence type="inferred from homology"/>
<dbReference type="GO" id="GO:0003887">
    <property type="term" value="F:DNA-directed DNA polymerase activity"/>
    <property type="evidence" value="ECO:0007669"/>
    <property type="project" value="UniProtKB-UniRule"/>
</dbReference>
<keyword evidence="10 13" id="KW-0234">DNA repair</keyword>
<comment type="similarity">
    <text evidence="1 13">Belongs to the DNA polymerase type-Y family.</text>
</comment>
<dbReference type="SUPFAM" id="SSF100879">
    <property type="entry name" value="Lesion bypass DNA polymerase (Y-family), little finger domain"/>
    <property type="match status" value="1"/>
</dbReference>
<feature type="active site" evidence="13">
    <location>
        <position position="105"/>
    </location>
</feature>
<feature type="region of interest" description="Disordered" evidence="14">
    <location>
        <begin position="382"/>
        <end position="404"/>
    </location>
</feature>
<comment type="catalytic activity">
    <reaction evidence="12 13">
        <text>DNA(n) + a 2'-deoxyribonucleoside 5'-triphosphate = DNA(n+1) + diphosphate</text>
        <dbReference type="Rhea" id="RHEA:22508"/>
        <dbReference type="Rhea" id="RHEA-COMP:17339"/>
        <dbReference type="Rhea" id="RHEA-COMP:17340"/>
        <dbReference type="ChEBI" id="CHEBI:33019"/>
        <dbReference type="ChEBI" id="CHEBI:61560"/>
        <dbReference type="ChEBI" id="CHEBI:173112"/>
        <dbReference type="EC" id="2.7.7.7"/>
    </reaction>
</comment>
<gene>
    <name evidence="13" type="primary">dinB</name>
    <name evidence="16" type="ORF">FHX47_000997</name>
</gene>
<evidence type="ECO:0000259" key="15">
    <source>
        <dbReference type="PROSITE" id="PS50173"/>
    </source>
</evidence>
<evidence type="ECO:0000256" key="8">
    <source>
        <dbReference type="ARBA" id="ARBA00022842"/>
    </source>
</evidence>
<comment type="subcellular location">
    <subcellularLocation>
        <location evidence="13">Cytoplasm</location>
    </subcellularLocation>
</comment>
<feature type="domain" description="UmuC" evidence="15">
    <location>
        <begin position="7"/>
        <end position="186"/>
    </location>
</feature>
<dbReference type="AlphaFoldDB" id="A0A7W5TV37"/>
<dbReference type="NCBIfam" id="NF002677">
    <property type="entry name" value="PRK02406.1"/>
    <property type="match status" value="1"/>
</dbReference>
<evidence type="ECO:0000256" key="6">
    <source>
        <dbReference type="ARBA" id="ARBA00022723"/>
    </source>
</evidence>
<dbReference type="Gene3D" id="3.30.1490.100">
    <property type="entry name" value="DNA polymerase, Y-family, little finger domain"/>
    <property type="match status" value="1"/>
</dbReference>
<dbReference type="InterPro" id="IPR043502">
    <property type="entry name" value="DNA/RNA_pol_sf"/>
</dbReference>
<evidence type="ECO:0000256" key="1">
    <source>
        <dbReference type="ARBA" id="ARBA00010945"/>
    </source>
</evidence>
<keyword evidence="4 13" id="KW-0548">Nucleotidyltransferase</keyword>
<dbReference type="InterPro" id="IPR043128">
    <property type="entry name" value="Rev_trsase/Diguanyl_cyclase"/>
</dbReference>
<evidence type="ECO:0000256" key="5">
    <source>
        <dbReference type="ARBA" id="ARBA00022705"/>
    </source>
</evidence>
<comment type="function">
    <text evidence="11 13">Poorly processive, error-prone DNA polymerase involved in untargeted mutagenesis. Copies undamaged DNA at stalled replication forks, which arise in vivo from mismatched or misaligned primer ends. These misaligned primers can be extended by PolIV. Exhibits no 3'-5' exonuclease (proofreading) activity. May be involved in translesional synthesis, in conjunction with the beta clamp from PolIII.</text>
</comment>
<dbReference type="CDD" id="cd03586">
    <property type="entry name" value="PolY_Pol_IV_kappa"/>
    <property type="match status" value="1"/>
</dbReference>
<dbReference type="Proteomes" id="UP000547528">
    <property type="component" value="Unassembled WGS sequence"/>
</dbReference>
<evidence type="ECO:0000256" key="4">
    <source>
        <dbReference type="ARBA" id="ARBA00022695"/>
    </source>
</evidence>
<evidence type="ECO:0000313" key="16">
    <source>
        <dbReference type="EMBL" id="MBB3667404.1"/>
    </source>
</evidence>
<dbReference type="Pfam" id="PF11799">
    <property type="entry name" value="IMS_C"/>
    <property type="match status" value="1"/>
</dbReference>
<organism evidence="16 17">
    <name type="scientific">Garicola koreensis</name>
    <dbReference type="NCBI Taxonomy" id="1262554"/>
    <lineage>
        <taxon>Bacteria</taxon>
        <taxon>Bacillati</taxon>
        <taxon>Actinomycetota</taxon>
        <taxon>Actinomycetes</taxon>
        <taxon>Micrococcales</taxon>
        <taxon>Micrococcaceae</taxon>
        <taxon>Garicola</taxon>
    </lineage>
</organism>
<dbReference type="InterPro" id="IPR050116">
    <property type="entry name" value="DNA_polymerase-Y"/>
</dbReference>
<dbReference type="GO" id="GO:0009432">
    <property type="term" value="P:SOS response"/>
    <property type="evidence" value="ECO:0007669"/>
    <property type="project" value="TreeGrafter"/>
</dbReference>
<keyword evidence="13" id="KW-0963">Cytoplasm</keyword>
<dbReference type="Gene3D" id="3.40.1170.60">
    <property type="match status" value="1"/>
</dbReference>
<evidence type="ECO:0000256" key="14">
    <source>
        <dbReference type="SAM" id="MobiDB-lite"/>
    </source>
</evidence>
<sequence>MARAPIIAHADMDAFYVEAELLDKPQLHGQKVIVAGEGRSVVLSASYPARADGVHSAMPLSRAMRLSPDSTVLPPQMSRYRELSAGIMAYFDTLTERKEQLSVDEAFLDLTGAVRRLGTAAQMAAMIRRDIRAQFSLPVSVGIADRKFIAKIASTHAKPDGMFLVPPEERLRFLHSLPVTALWGVGGKTAEALHRMGLRTVDQLAATPRETLRRRFGVSGEHLHDLAWGHDPRQVEPVRAEKSIGAEDTFAVDISSTQQLSTELLRLSHRVAARLRAAGLGASGVSLKLRWSDFSTLSRSATLAHPTQSGSQLHQHAAALLHALGERPQAVRLIGVRAERLSTDDGALQLSLTDAGEDAHQEERLAAERALDAVAGRFPTVSAGPASLLKRPPASPEGSAGADG</sequence>
<evidence type="ECO:0000256" key="9">
    <source>
        <dbReference type="ARBA" id="ARBA00022932"/>
    </source>
</evidence>
<accession>A0A7W5TV37</accession>
<evidence type="ECO:0000313" key="17">
    <source>
        <dbReference type="Proteomes" id="UP000547528"/>
    </source>
</evidence>
<evidence type="ECO:0000256" key="7">
    <source>
        <dbReference type="ARBA" id="ARBA00022763"/>
    </source>
</evidence>
<dbReference type="InterPro" id="IPR017961">
    <property type="entry name" value="DNA_pol_Y-fam_little_finger"/>
</dbReference>
<dbReference type="RefSeq" id="WP_183357726.1">
    <property type="nucleotide sequence ID" value="NZ_BAABKR010000001.1"/>
</dbReference>
<keyword evidence="3 13" id="KW-0808">Transferase</keyword>
<keyword evidence="9 13" id="KW-0239">DNA-directed DNA polymerase</keyword>
<dbReference type="EC" id="2.7.7.7" evidence="13"/>
<dbReference type="GO" id="GO:0006281">
    <property type="term" value="P:DNA repair"/>
    <property type="evidence" value="ECO:0007669"/>
    <property type="project" value="UniProtKB-UniRule"/>
</dbReference>
<dbReference type="PANTHER" id="PTHR11076:SF33">
    <property type="entry name" value="DNA POLYMERASE KAPPA"/>
    <property type="match status" value="1"/>
</dbReference>
<keyword evidence="2 13" id="KW-0515">Mutator protein</keyword>
<keyword evidence="13" id="KW-0238">DNA-binding</keyword>
<keyword evidence="8 13" id="KW-0460">Magnesium</keyword>
<name>A0A7W5TV37_9MICC</name>
<keyword evidence="5 13" id="KW-0235">DNA replication</keyword>
<keyword evidence="6 13" id="KW-0479">Metal-binding</keyword>
<dbReference type="Pfam" id="PF11798">
    <property type="entry name" value="IMS_HHH"/>
    <property type="match status" value="1"/>
</dbReference>
<evidence type="ECO:0000256" key="3">
    <source>
        <dbReference type="ARBA" id="ARBA00022679"/>
    </source>
</evidence>
<dbReference type="PROSITE" id="PS50173">
    <property type="entry name" value="UMUC"/>
    <property type="match status" value="1"/>
</dbReference>
<dbReference type="Gene3D" id="3.30.70.270">
    <property type="match status" value="1"/>
</dbReference>
<dbReference type="GO" id="GO:0000287">
    <property type="term" value="F:magnesium ion binding"/>
    <property type="evidence" value="ECO:0007669"/>
    <property type="project" value="UniProtKB-UniRule"/>
</dbReference>
<dbReference type="GO" id="GO:0042276">
    <property type="term" value="P:error-prone translesion synthesis"/>
    <property type="evidence" value="ECO:0007669"/>
    <property type="project" value="TreeGrafter"/>
</dbReference>
<dbReference type="GO" id="GO:0005829">
    <property type="term" value="C:cytosol"/>
    <property type="evidence" value="ECO:0007669"/>
    <property type="project" value="TreeGrafter"/>
</dbReference>
<reference evidence="16 17" key="1">
    <citation type="submission" date="2020-08" db="EMBL/GenBank/DDBJ databases">
        <title>Sequencing the genomes of 1000 actinobacteria strains.</title>
        <authorList>
            <person name="Klenk H.-P."/>
        </authorList>
    </citation>
    <scope>NUCLEOTIDE SEQUENCE [LARGE SCALE GENOMIC DNA]</scope>
    <source>
        <strain evidence="16 17">DSM 28238</strain>
    </source>
</reference>
<dbReference type="PANTHER" id="PTHR11076">
    <property type="entry name" value="DNA REPAIR POLYMERASE UMUC / TRANSFERASE FAMILY MEMBER"/>
    <property type="match status" value="1"/>
</dbReference>
<evidence type="ECO:0000256" key="11">
    <source>
        <dbReference type="ARBA" id="ARBA00025589"/>
    </source>
</evidence>
<dbReference type="InterPro" id="IPR036775">
    <property type="entry name" value="DNA_pol_Y-fam_lit_finger_sf"/>
</dbReference>
<comment type="caution">
    <text evidence="16">The sequence shown here is derived from an EMBL/GenBank/DDBJ whole genome shotgun (WGS) entry which is preliminary data.</text>
</comment>
<evidence type="ECO:0000256" key="10">
    <source>
        <dbReference type="ARBA" id="ARBA00023204"/>
    </source>
</evidence>
<evidence type="ECO:0000256" key="12">
    <source>
        <dbReference type="ARBA" id="ARBA00049244"/>
    </source>
</evidence>
<dbReference type="HAMAP" id="MF_01113">
    <property type="entry name" value="DNApol_IV"/>
    <property type="match status" value="1"/>
</dbReference>
<dbReference type="GO" id="GO:0003684">
    <property type="term" value="F:damaged DNA binding"/>
    <property type="evidence" value="ECO:0007669"/>
    <property type="project" value="InterPro"/>
</dbReference>
<evidence type="ECO:0000256" key="2">
    <source>
        <dbReference type="ARBA" id="ARBA00022457"/>
    </source>
</evidence>
<dbReference type="InterPro" id="IPR001126">
    <property type="entry name" value="UmuC"/>
</dbReference>
<protein>
    <recommendedName>
        <fullName evidence="13">DNA polymerase IV</fullName>
        <shortName evidence="13">Pol IV</shortName>
        <ecNumber evidence="13">2.7.7.7</ecNumber>
    </recommendedName>
</protein>
<dbReference type="FunFam" id="3.30.1490.100:FF:000004">
    <property type="entry name" value="DNA polymerase IV"/>
    <property type="match status" value="1"/>
</dbReference>
<evidence type="ECO:0000256" key="13">
    <source>
        <dbReference type="HAMAP-Rule" id="MF_01113"/>
    </source>
</evidence>
<keyword evidence="17" id="KW-1185">Reference proteome</keyword>
<feature type="binding site" evidence="13">
    <location>
        <position position="11"/>
    </location>
    <ligand>
        <name>Mg(2+)</name>
        <dbReference type="ChEBI" id="CHEBI:18420"/>
    </ligand>
</feature>
<feature type="site" description="Substrate discrimination" evidence="13">
    <location>
        <position position="16"/>
    </location>
</feature>
<keyword evidence="7 13" id="KW-0227">DNA damage</keyword>
<comment type="cofactor">
    <cofactor evidence="13">
        <name>Mg(2+)</name>
        <dbReference type="ChEBI" id="CHEBI:18420"/>
    </cofactor>
    <text evidence="13">Binds 2 magnesium ions per subunit.</text>
</comment>
<dbReference type="GO" id="GO:0006261">
    <property type="term" value="P:DNA-templated DNA replication"/>
    <property type="evidence" value="ECO:0007669"/>
    <property type="project" value="UniProtKB-UniRule"/>
</dbReference>
<dbReference type="Gene3D" id="1.10.150.20">
    <property type="entry name" value="5' to 3' exonuclease, C-terminal subdomain"/>
    <property type="match status" value="1"/>
</dbReference>
<feature type="binding site" evidence="13">
    <location>
        <position position="104"/>
    </location>
    <ligand>
        <name>Mg(2+)</name>
        <dbReference type="ChEBI" id="CHEBI:18420"/>
    </ligand>
</feature>
<dbReference type="InterPro" id="IPR024728">
    <property type="entry name" value="PolY_HhH_motif"/>
</dbReference>